<dbReference type="AlphaFoldDB" id="A0A4U0UCU2"/>
<gene>
    <name evidence="6" type="ORF">B0A50_00697</name>
</gene>
<feature type="domain" description="NAD-dependent epimerase/dehydratase" evidence="5">
    <location>
        <begin position="138"/>
        <end position="380"/>
    </location>
</feature>
<sequence>MCSLSLSTSLPLSLSLSLSLFRTHSVMHPLLFPCLHTRAAANPLLPSPHSFTPPSNSLLLHPLVLKSLYPNIEPPPPPMPPPCFEAASPCIFSDTLTFTSKNLLTQRSKQTDSPLLRSASRPARSIIMAPTIPKGSTVLVTGVTGFIASHVADQLLQAGYNVRGTSRTKAKTEWMDKLFTEKYGANRFECYEVPDMMSDTAFDAAAKGVSGIAHLASILTFSNNVDEVIPPTVKGTLNILKSASKEPSIKSVVYTSSSTAALLPQPNTPLTITQETWNDAALAMAQQPDPDGFVVYGASKTAAEKAFWQTIAATNPPFQTSAVLPNTNFGPILDGGEGTSTGSFPGKLWKGDTSMMDMLPPQYFVDVRDTARLHVAALIDPQCAGQRIFAFASPFNWHDVLGIFQKIQPEGKFPEPPQDEGRDLSRVPNAEAEALLKKHFGQGWVGLEESLRENVKGLSG</sequence>
<dbReference type="PANTHER" id="PTHR10366">
    <property type="entry name" value="NAD DEPENDENT EPIMERASE/DEHYDRATASE"/>
    <property type="match status" value="1"/>
</dbReference>
<accession>A0A4U0UCU2</accession>
<name>A0A4U0UCU2_9PEZI</name>
<dbReference type="SUPFAM" id="SSF51735">
    <property type="entry name" value="NAD(P)-binding Rossmann-fold domains"/>
    <property type="match status" value="1"/>
</dbReference>
<proteinExistence type="inferred from homology"/>
<dbReference type="Proteomes" id="UP000308549">
    <property type="component" value="Unassembled WGS sequence"/>
</dbReference>
<keyword evidence="1" id="KW-0560">Oxidoreductase</keyword>
<keyword evidence="4" id="KW-0732">Signal</keyword>
<comment type="caution">
    <text evidence="6">The sequence shown here is derived from an EMBL/GenBank/DDBJ whole genome shotgun (WGS) entry which is preliminary data.</text>
</comment>
<dbReference type="FunFam" id="3.40.50.720:FF:000426">
    <property type="entry name" value="Aldehyde reductase 2"/>
    <property type="match status" value="1"/>
</dbReference>
<dbReference type="EMBL" id="NAJL01000003">
    <property type="protein sequence ID" value="TKA33144.1"/>
    <property type="molecule type" value="Genomic_DNA"/>
</dbReference>
<dbReference type="Gene3D" id="3.40.50.720">
    <property type="entry name" value="NAD(P)-binding Rossmann-like Domain"/>
    <property type="match status" value="1"/>
</dbReference>
<evidence type="ECO:0000313" key="6">
    <source>
        <dbReference type="EMBL" id="TKA33144.1"/>
    </source>
</evidence>
<evidence type="ECO:0000256" key="2">
    <source>
        <dbReference type="ARBA" id="ARBA00023445"/>
    </source>
</evidence>
<dbReference type="OrthoDB" id="2735536at2759"/>
<dbReference type="Pfam" id="PF01370">
    <property type="entry name" value="Epimerase"/>
    <property type="match status" value="1"/>
</dbReference>
<evidence type="ECO:0000256" key="3">
    <source>
        <dbReference type="SAM" id="MobiDB-lite"/>
    </source>
</evidence>
<feature type="region of interest" description="Disordered" evidence="3">
    <location>
        <begin position="409"/>
        <end position="428"/>
    </location>
</feature>
<feature type="chain" id="PRO_5020818888" description="NAD-dependent epimerase/dehydratase domain-containing protein" evidence="4">
    <location>
        <begin position="16"/>
        <end position="460"/>
    </location>
</feature>
<evidence type="ECO:0000259" key="5">
    <source>
        <dbReference type="Pfam" id="PF01370"/>
    </source>
</evidence>
<evidence type="ECO:0000256" key="1">
    <source>
        <dbReference type="ARBA" id="ARBA00023002"/>
    </source>
</evidence>
<keyword evidence="7" id="KW-1185">Reference proteome</keyword>
<dbReference type="PANTHER" id="PTHR10366:SF562">
    <property type="entry name" value="ALDEHYDE REDUCTASE II (AFU_ORTHOLOGUE AFUA_1G11360)"/>
    <property type="match status" value="1"/>
</dbReference>
<organism evidence="6 7">
    <name type="scientific">Salinomyces thailandicus</name>
    <dbReference type="NCBI Taxonomy" id="706561"/>
    <lineage>
        <taxon>Eukaryota</taxon>
        <taxon>Fungi</taxon>
        <taxon>Dikarya</taxon>
        <taxon>Ascomycota</taxon>
        <taxon>Pezizomycotina</taxon>
        <taxon>Dothideomycetes</taxon>
        <taxon>Dothideomycetidae</taxon>
        <taxon>Mycosphaerellales</taxon>
        <taxon>Teratosphaeriaceae</taxon>
        <taxon>Salinomyces</taxon>
    </lineage>
</organism>
<protein>
    <recommendedName>
        <fullName evidence="5">NAD-dependent epimerase/dehydratase domain-containing protein</fullName>
    </recommendedName>
</protein>
<feature type="signal peptide" evidence="4">
    <location>
        <begin position="1"/>
        <end position="15"/>
    </location>
</feature>
<dbReference type="GO" id="GO:0016616">
    <property type="term" value="F:oxidoreductase activity, acting on the CH-OH group of donors, NAD or NADP as acceptor"/>
    <property type="evidence" value="ECO:0007669"/>
    <property type="project" value="TreeGrafter"/>
</dbReference>
<dbReference type="InterPro" id="IPR036291">
    <property type="entry name" value="NAD(P)-bd_dom_sf"/>
</dbReference>
<reference evidence="6 7" key="1">
    <citation type="submission" date="2017-03" db="EMBL/GenBank/DDBJ databases">
        <title>Genomes of endolithic fungi from Antarctica.</title>
        <authorList>
            <person name="Coleine C."/>
            <person name="Masonjones S."/>
            <person name="Stajich J.E."/>
        </authorList>
    </citation>
    <scope>NUCLEOTIDE SEQUENCE [LARGE SCALE GENOMIC DNA]</scope>
    <source>
        <strain evidence="6 7">CCFEE 6315</strain>
    </source>
</reference>
<evidence type="ECO:0000256" key="4">
    <source>
        <dbReference type="SAM" id="SignalP"/>
    </source>
</evidence>
<evidence type="ECO:0000313" key="7">
    <source>
        <dbReference type="Proteomes" id="UP000308549"/>
    </source>
</evidence>
<comment type="similarity">
    <text evidence="2">Belongs to the NAD(P)-dependent epimerase/dehydratase family. Dihydroflavonol-4-reductase subfamily.</text>
</comment>
<dbReference type="InterPro" id="IPR050425">
    <property type="entry name" value="NAD(P)_dehydrat-like"/>
</dbReference>
<dbReference type="InterPro" id="IPR001509">
    <property type="entry name" value="Epimerase_deHydtase"/>
</dbReference>